<evidence type="ECO:0000313" key="1">
    <source>
        <dbReference type="EMBL" id="VEL41804.1"/>
    </source>
</evidence>
<dbReference type="EMBL" id="CAAALY010271143">
    <property type="protein sequence ID" value="VEL41804.1"/>
    <property type="molecule type" value="Genomic_DNA"/>
</dbReference>
<accession>A0A3S5AZU9</accession>
<name>A0A3S5AZU9_9PLAT</name>
<reference evidence="1" key="1">
    <citation type="submission" date="2018-11" db="EMBL/GenBank/DDBJ databases">
        <authorList>
            <consortium name="Pathogen Informatics"/>
        </authorList>
    </citation>
    <scope>NUCLEOTIDE SEQUENCE</scope>
</reference>
<sequence>MDHLSLDILVPSRTMGSLFLSRFFLVSLSRPLLLSHFLLSLAQALSHLLHYPPTWASGRLQKWTSE</sequence>
<dbReference type="AlphaFoldDB" id="A0A3S5AZU9"/>
<gene>
    <name evidence="1" type="ORF">PXEA_LOCUS35244</name>
</gene>
<keyword evidence="2" id="KW-1185">Reference proteome</keyword>
<proteinExistence type="predicted"/>
<organism evidence="1 2">
    <name type="scientific">Protopolystoma xenopodis</name>
    <dbReference type="NCBI Taxonomy" id="117903"/>
    <lineage>
        <taxon>Eukaryota</taxon>
        <taxon>Metazoa</taxon>
        <taxon>Spiralia</taxon>
        <taxon>Lophotrochozoa</taxon>
        <taxon>Platyhelminthes</taxon>
        <taxon>Monogenea</taxon>
        <taxon>Polyopisthocotylea</taxon>
        <taxon>Polystomatidea</taxon>
        <taxon>Polystomatidae</taxon>
        <taxon>Protopolystoma</taxon>
    </lineage>
</organism>
<comment type="caution">
    <text evidence="1">The sequence shown here is derived from an EMBL/GenBank/DDBJ whole genome shotgun (WGS) entry which is preliminary data.</text>
</comment>
<dbReference type="Proteomes" id="UP000784294">
    <property type="component" value="Unassembled WGS sequence"/>
</dbReference>
<protein>
    <submittedName>
        <fullName evidence="1">Uncharacterized protein</fullName>
    </submittedName>
</protein>
<evidence type="ECO:0000313" key="2">
    <source>
        <dbReference type="Proteomes" id="UP000784294"/>
    </source>
</evidence>